<organism evidence="8 9">
    <name type="scientific">Mucilaginibacter robiniae</name>
    <dbReference type="NCBI Taxonomy" id="2728022"/>
    <lineage>
        <taxon>Bacteria</taxon>
        <taxon>Pseudomonadati</taxon>
        <taxon>Bacteroidota</taxon>
        <taxon>Sphingobacteriia</taxon>
        <taxon>Sphingobacteriales</taxon>
        <taxon>Sphingobacteriaceae</taxon>
        <taxon>Mucilaginibacter</taxon>
    </lineage>
</organism>
<evidence type="ECO:0000259" key="6">
    <source>
        <dbReference type="Pfam" id="PF07980"/>
    </source>
</evidence>
<dbReference type="Gene3D" id="1.25.40.390">
    <property type="match status" value="1"/>
</dbReference>
<dbReference type="PROSITE" id="PS51257">
    <property type="entry name" value="PROKAR_LIPOPROTEIN"/>
    <property type="match status" value="1"/>
</dbReference>
<dbReference type="Pfam" id="PF07980">
    <property type="entry name" value="SusD_RagB"/>
    <property type="match status" value="1"/>
</dbReference>
<evidence type="ECO:0000256" key="5">
    <source>
        <dbReference type="ARBA" id="ARBA00023237"/>
    </source>
</evidence>
<accession>A0A7L5DYX7</accession>
<evidence type="ECO:0000256" key="4">
    <source>
        <dbReference type="ARBA" id="ARBA00023136"/>
    </source>
</evidence>
<dbReference type="GO" id="GO:0009279">
    <property type="term" value="C:cell outer membrane"/>
    <property type="evidence" value="ECO:0007669"/>
    <property type="project" value="UniProtKB-SubCell"/>
</dbReference>
<dbReference type="RefSeq" id="WP_169606266.1">
    <property type="nucleotide sequence ID" value="NZ_CP051682.1"/>
</dbReference>
<proteinExistence type="inferred from homology"/>
<evidence type="ECO:0000313" key="9">
    <source>
        <dbReference type="Proteomes" id="UP000503278"/>
    </source>
</evidence>
<gene>
    <name evidence="8" type="ORF">HH214_04840</name>
</gene>
<dbReference type="EMBL" id="CP051682">
    <property type="protein sequence ID" value="QJD95249.1"/>
    <property type="molecule type" value="Genomic_DNA"/>
</dbReference>
<dbReference type="InterPro" id="IPR011990">
    <property type="entry name" value="TPR-like_helical_dom_sf"/>
</dbReference>
<protein>
    <submittedName>
        <fullName evidence="8">RagB/SusD family nutrient uptake outer membrane protein</fullName>
    </submittedName>
</protein>
<keyword evidence="3" id="KW-0732">Signal</keyword>
<feature type="domain" description="RagB/SusD" evidence="6">
    <location>
        <begin position="348"/>
        <end position="506"/>
    </location>
</feature>
<dbReference type="CDD" id="cd08977">
    <property type="entry name" value="SusD"/>
    <property type="match status" value="1"/>
</dbReference>
<evidence type="ECO:0000259" key="7">
    <source>
        <dbReference type="Pfam" id="PF14322"/>
    </source>
</evidence>
<evidence type="ECO:0000313" key="8">
    <source>
        <dbReference type="EMBL" id="QJD95249.1"/>
    </source>
</evidence>
<dbReference type="AlphaFoldDB" id="A0A7L5DYX7"/>
<dbReference type="InterPro" id="IPR033985">
    <property type="entry name" value="SusD-like_N"/>
</dbReference>
<comment type="subcellular location">
    <subcellularLocation>
        <location evidence="1">Cell outer membrane</location>
    </subcellularLocation>
</comment>
<dbReference type="SUPFAM" id="SSF48452">
    <property type="entry name" value="TPR-like"/>
    <property type="match status" value="1"/>
</dbReference>
<dbReference type="KEGG" id="mrob:HH214_04840"/>
<keyword evidence="4" id="KW-0472">Membrane</keyword>
<dbReference type="Pfam" id="PF14322">
    <property type="entry name" value="SusD-like_3"/>
    <property type="match status" value="1"/>
</dbReference>
<comment type="similarity">
    <text evidence="2">Belongs to the SusD family.</text>
</comment>
<keyword evidence="9" id="KW-1185">Reference proteome</keyword>
<name>A0A7L5DYX7_9SPHI</name>
<evidence type="ECO:0000256" key="1">
    <source>
        <dbReference type="ARBA" id="ARBA00004442"/>
    </source>
</evidence>
<dbReference type="Proteomes" id="UP000503278">
    <property type="component" value="Chromosome"/>
</dbReference>
<reference evidence="8 9" key="1">
    <citation type="submission" date="2020-04" db="EMBL/GenBank/DDBJ databases">
        <title>Genome sequencing of novel species.</title>
        <authorList>
            <person name="Heo J."/>
            <person name="Kim S.-J."/>
            <person name="Kim J.-S."/>
            <person name="Hong S.-B."/>
            <person name="Kwon S.-W."/>
        </authorList>
    </citation>
    <scope>NUCLEOTIDE SEQUENCE [LARGE SCALE GENOMIC DNA]</scope>
    <source>
        <strain evidence="8 9">F39-2</strain>
    </source>
</reference>
<evidence type="ECO:0000256" key="2">
    <source>
        <dbReference type="ARBA" id="ARBA00006275"/>
    </source>
</evidence>
<evidence type="ECO:0000256" key="3">
    <source>
        <dbReference type="ARBA" id="ARBA00022729"/>
    </source>
</evidence>
<keyword evidence="5" id="KW-0998">Cell outer membrane</keyword>
<dbReference type="InterPro" id="IPR012944">
    <property type="entry name" value="SusD_RagB_dom"/>
</dbReference>
<sequence length="507" mass="57444">MQIHKLFKTILITVLALSFCSCNKYLDLKPQDGLTRQDFWQSKEQIQSAVIGIYSSMLSAQGDRALPEYLFMWGELRADMIAPYQGGTSNDELNIISDNVLASNGITNWRVFYRIINYCNTVLDYAPGVLKVDNTLTQAQLNAYLSEALAIRSLMYFYLVRTFGDVPLKLKSTSSDNDLVQLAKTSQQDVLKQVVTDLNTAEGYALPTYGNSITDRGRITKFTINTLQADVYLWMDQYENCITACDKVINSGRYGLITGDAGWFVNLFVNGNSNEGIFELQYDSQVLNPFYNMFLTTKRRYLAEPNIIEDFYGVDLSDDNNRDIRGVDVAVHIADLTIWKYVGLTATTLRTQDISYAHWMVYRYADVLLMKAEACANSGKGQTTLDIISQIRRRAHALDNSAVNSSISGTSMNVDPTDVGGLTDYILAERAREFAFEGKRWFDVLRNAKRNNYARLDLLLNMAARSVPADNQQAAINKFKDARSHYLPIYQYELTTDPNLVQNPFYK</sequence>
<feature type="domain" description="SusD-like N-terminal" evidence="7">
    <location>
        <begin position="24"/>
        <end position="208"/>
    </location>
</feature>